<keyword evidence="1" id="KW-0472">Membrane</keyword>
<keyword evidence="1" id="KW-1133">Transmembrane helix</keyword>
<evidence type="ECO:0000313" key="2">
    <source>
        <dbReference type="EMBL" id="KAB1440695.1"/>
    </source>
</evidence>
<evidence type="ECO:0000256" key="1">
    <source>
        <dbReference type="SAM" id="Phobius"/>
    </source>
</evidence>
<dbReference type="Proteomes" id="UP000461768">
    <property type="component" value="Unassembled WGS sequence"/>
</dbReference>
<gene>
    <name evidence="2" type="ORF">F7O84_02395</name>
</gene>
<keyword evidence="1" id="KW-0812">Transmembrane</keyword>
<organism evidence="2 3">
    <name type="scientific">Candidatus Galacturonatibacter soehngenii</name>
    <dbReference type="NCBI Taxonomy" id="2307010"/>
    <lineage>
        <taxon>Bacteria</taxon>
        <taxon>Bacillati</taxon>
        <taxon>Bacillota</taxon>
        <taxon>Clostridia</taxon>
        <taxon>Lachnospirales</taxon>
        <taxon>Lachnospiraceae</taxon>
        <taxon>Candidatus Galacturonatibacter</taxon>
    </lineage>
</organism>
<comment type="caution">
    <text evidence="2">The sequence shown here is derived from an EMBL/GenBank/DDBJ whole genome shotgun (WGS) entry which is preliminary data.</text>
</comment>
<accession>A0A7V7QP79</accession>
<dbReference type="EMBL" id="WAGX01000003">
    <property type="protein sequence ID" value="KAB1440695.1"/>
    <property type="molecule type" value="Genomic_DNA"/>
</dbReference>
<dbReference type="OrthoDB" id="1936497at2"/>
<name>A0A7V7QP79_9FIRM</name>
<keyword evidence="3" id="KW-1185">Reference proteome</keyword>
<reference evidence="2 3" key="2">
    <citation type="submission" date="2020-02" db="EMBL/GenBank/DDBJ databases">
        <title>Candidatus Galacturonibacter soehngenii shows hetero-acetogenic catabolism of galacturonic acid but lacks a canonical carbon monoxide dehydrogenase/acetyl-CoA synthase complex.</title>
        <authorList>
            <person name="Diender M."/>
            <person name="Stouten G.R."/>
            <person name="Petersen J.F."/>
            <person name="Nielsen P.H."/>
            <person name="Dueholm M.S."/>
            <person name="Pronk J.T."/>
            <person name="Van Loosdrecht M.C.M."/>
        </authorList>
    </citation>
    <scope>NUCLEOTIDE SEQUENCE [LARGE SCALE GENOMIC DNA]</scope>
    <source>
        <strain evidence="2">GalUA</strain>
    </source>
</reference>
<sequence>MNIKKIVFGIIIVVVFFLFLSINQSQRIDNKEKKIMQAYQLLDDANKQWIRDRNEISKRSDIRKIRLKESNTKYTGENKEYFGKTVYEVTFPLEDGRAETEFMILYNLELTEIVGYGVVE</sequence>
<evidence type="ECO:0000313" key="3">
    <source>
        <dbReference type="Proteomes" id="UP000461768"/>
    </source>
</evidence>
<dbReference type="AlphaFoldDB" id="A0A7V7QP79"/>
<dbReference type="RefSeq" id="WP_151141469.1">
    <property type="nucleotide sequence ID" value="NZ_WAGX01000003.1"/>
</dbReference>
<feature type="transmembrane region" description="Helical" evidence="1">
    <location>
        <begin position="6"/>
        <end position="23"/>
    </location>
</feature>
<protein>
    <submittedName>
        <fullName evidence="2">Uncharacterized protein</fullName>
    </submittedName>
</protein>
<reference evidence="2 3" key="1">
    <citation type="submission" date="2019-09" db="EMBL/GenBank/DDBJ databases">
        <authorList>
            <person name="Valk L.C."/>
        </authorList>
    </citation>
    <scope>NUCLEOTIDE SEQUENCE [LARGE SCALE GENOMIC DNA]</scope>
    <source>
        <strain evidence="2">GalUA</strain>
    </source>
</reference>
<proteinExistence type="predicted"/>